<evidence type="ECO:0000256" key="1">
    <source>
        <dbReference type="ARBA" id="ARBA00003534"/>
    </source>
</evidence>
<dbReference type="InterPro" id="IPR016161">
    <property type="entry name" value="Ald_DH/histidinol_DH"/>
</dbReference>
<protein>
    <recommendedName>
        <fullName evidence="6">Pectin acetylesterase</fullName>
        <ecNumber evidence="6">3.1.1.-</ecNumber>
    </recommendedName>
</protein>
<keyword evidence="9" id="KW-1185">Reference proteome</keyword>
<evidence type="ECO:0000313" key="9">
    <source>
        <dbReference type="Proteomes" id="UP000593564"/>
    </source>
</evidence>
<name>A0A7J7G5R9_CAMSI</name>
<evidence type="ECO:0000256" key="4">
    <source>
        <dbReference type="ARBA" id="ARBA00022512"/>
    </source>
</evidence>
<dbReference type="GO" id="GO:0009505">
    <property type="term" value="C:plant-type cell wall"/>
    <property type="evidence" value="ECO:0007669"/>
    <property type="project" value="TreeGrafter"/>
</dbReference>
<evidence type="ECO:0000256" key="6">
    <source>
        <dbReference type="RuleBase" id="RU363114"/>
    </source>
</evidence>
<dbReference type="GO" id="GO:0071555">
    <property type="term" value="P:cell wall organization"/>
    <property type="evidence" value="ECO:0007669"/>
    <property type="project" value="UniProtKB-KW"/>
</dbReference>
<dbReference type="PANTHER" id="PTHR21562:SF93">
    <property type="entry name" value="PECTIN ACETYLESTERASE 8"/>
    <property type="match status" value="1"/>
</dbReference>
<comment type="subcellular location">
    <subcellularLocation>
        <location evidence="2 6">Secreted</location>
        <location evidence="2 6">Cell wall</location>
    </subcellularLocation>
</comment>
<evidence type="ECO:0000256" key="5">
    <source>
        <dbReference type="ARBA" id="ARBA00023316"/>
    </source>
</evidence>
<evidence type="ECO:0000256" key="3">
    <source>
        <dbReference type="ARBA" id="ARBA00005784"/>
    </source>
</evidence>
<dbReference type="AlphaFoldDB" id="A0A7J7G5R9"/>
<reference evidence="8 9" key="2">
    <citation type="submission" date="2020-07" db="EMBL/GenBank/DDBJ databases">
        <title>Genome assembly of wild tea tree DASZ reveals pedigree and selection history of tea varieties.</title>
        <authorList>
            <person name="Zhang W."/>
        </authorList>
    </citation>
    <scope>NUCLEOTIDE SEQUENCE [LARGE SCALE GENOMIC DNA]</scope>
    <source>
        <strain evidence="9">cv. G240</strain>
        <tissue evidence="8">Leaf</tissue>
    </source>
</reference>
<gene>
    <name evidence="8" type="ORF">HYC85_027201</name>
</gene>
<dbReference type="PANTHER" id="PTHR21562">
    <property type="entry name" value="NOTUM-RELATED"/>
    <property type="match status" value="1"/>
</dbReference>
<comment type="function">
    <text evidence="1 6">Hydrolyzes acetyl esters in homogalacturonan regions of pectin. In type I primary cell wall, galacturonic acid residues of pectin can be acetylated at the O-2 and O-3 positions. Decreasing the degree of acetylation of pectin gels in vitro alters their physical properties.</text>
</comment>
<organism evidence="8 9">
    <name type="scientific">Camellia sinensis</name>
    <name type="common">Tea plant</name>
    <name type="synonym">Thea sinensis</name>
    <dbReference type="NCBI Taxonomy" id="4442"/>
    <lineage>
        <taxon>Eukaryota</taxon>
        <taxon>Viridiplantae</taxon>
        <taxon>Streptophyta</taxon>
        <taxon>Embryophyta</taxon>
        <taxon>Tracheophyta</taxon>
        <taxon>Spermatophyta</taxon>
        <taxon>Magnoliopsida</taxon>
        <taxon>eudicotyledons</taxon>
        <taxon>Gunneridae</taxon>
        <taxon>Pentapetalae</taxon>
        <taxon>asterids</taxon>
        <taxon>Ericales</taxon>
        <taxon>Theaceae</taxon>
        <taxon>Camellia</taxon>
    </lineage>
</organism>
<sequence>MDLEEEYDRSYNDEDEGEITQEDEDEDEDEITKRHHFPLFFPLSLCSLFLVLQLRYEVKFFLPFGIYPYDAFEEAEKARRAKEEELINSHSDFKGVEFNKSLERSRIMLRFADLLEKHSDNIAALETWDNENRLQMKKYHWCVSKGGGWCNNVTTCLSRMDTCLGSSKQMAVQLVFSGILSNQQKFNPDFYNWNRIKVRYCDGASFTGDVEAVDPATNLHYRGARVFAAIIDDLLAKGMKNAENAILSGCSAGGLTSILHCDNFRALVPTSAKNRTERIHVRLRITSSIKEPPNPVLTVGLETDRQSRLITRYATRDLHNT</sequence>
<evidence type="ECO:0000256" key="7">
    <source>
        <dbReference type="SAM" id="MobiDB-lite"/>
    </source>
</evidence>
<dbReference type="EC" id="3.1.1.-" evidence="6"/>
<keyword evidence="6" id="KW-0964">Secreted</keyword>
<feature type="region of interest" description="Disordered" evidence="7">
    <location>
        <begin position="1"/>
        <end position="28"/>
    </location>
</feature>
<dbReference type="Pfam" id="PF03283">
    <property type="entry name" value="PAE"/>
    <property type="match status" value="1"/>
</dbReference>
<dbReference type="Proteomes" id="UP000593564">
    <property type="component" value="Unassembled WGS sequence"/>
</dbReference>
<dbReference type="InterPro" id="IPR004963">
    <property type="entry name" value="PAE/NOTUM"/>
</dbReference>
<keyword evidence="4 6" id="KW-0134">Cell wall</keyword>
<dbReference type="GO" id="GO:0016491">
    <property type="term" value="F:oxidoreductase activity"/>
    <property type="evidence" value="ECO:0007669"/>
    <property type="project" value="InterPro"/>
</dbReference>
<dbReference type="EMBL" id="JACBKZ010000013">
    <property type="protein sequence ID" value="KAF5936072.1"/>
    <property type="molecule type" value="Genomic_DNA"/>
</dbReference>
<comment type="similarity">
    <text evidence="3 6">Belongs to the pectinacetylesterase family.</text>
</comment>
<reference evidence="9" key="1">
    <citation type="journal article" date="2020" name="Nat. Commun.">
        <title>Genome assembly of wild tea tree DASZ reveals pedigree and selection history of tea varieties.</title>
        <authorList>
            <person name="Zhang W."/>
            <person name="Zhang Y."/>
            <person name="Qiu H."/>
            <person name="Guo Y."/>
            <person name="Wan H."/>
            <person name="Zhang X."/>
            <person name="Scossa F."/>
            <person name="Alseekh S."/>
            <person name="Zhang Q."/>
            <person name="Wang P."/>
            <person name="Xu L."/>
            <person name="Schmidt M.H."/>
            <person name="Jia X."/>
            <person name="Li D."/>
            <person name="Zhu A."/>
            <person name="Guo F."/>
            <person name="Chen W."/>
            <person name="Ni D."/>
            <person name="Usadel B."/>
            <person name="Fernie A.R."/>
            <person name="Wen W."/>
        </authorList>
    </citation>
    <scope>NUCLEOTIDE SEQUENCE [LARGE SCALE GENOMIC DNA]</scope>
    <source>
        <strain evidence="9">cv. G240</strain>
    </source>
</reference>
<evidence type="ECO:0000256" key="2">
    <source>
        <dbReference type="ARBA" id="ARBA00004191"/>
    </source>
</evidence>
<comment type="caution">
    <text evidence="8">The sequence shown here is derived from an EMBL/GenBank/DDBJ whole genome shotgun (WGS) entry which is preliminary data.</text>
</comment>
<dbReference type="GO" id="GO:0052793">
    <property type="term" value="F:pectin acetylesterase activity"/>
    <property type="evidence" value="ECO:0007669"/>
    <property type="project" value="TreeGrafter"/>
</dbReference>
<proteinExistence type="inferred from homology"/>
<accession>A0A7J7G5R9</accession>
<keyword evidence="6" id="KW-0378">Hydrolase</keyword>
<evidence type="ECO:0000313" key="8">
    <source>
        <dbReference type="EMBL" id="KAF5936072.1"/>
    </source>
</evidence>
<dbReference type="SUPFAM" id="SSF53720">
    <property type="entry name" value="ALDH-like"/>
    <property type="match status" value="1"/>
</dbReference>
<keyword evidence="5 6" id="KW-0961">Cell wall biogenesis/degradation</keyword>